<dbReference type="PANTHER" id="PTHR12215">
    <property type="entry name" value="PHOSPHOPANTETHEINE TRANSFERASE"/>
    <property type="match status" value="1"/>
</dbReference>
<accession>A0A3L8PY73</accession>
<evidence type="ECO:0000256" key="2">
    <source>
        <dbReference type="ARBA" id="ARBA00022679"/>
    </source>
</evidence>
<evidence type="ECO:0000259" key="4">
    <source>
        <dbReference type="Pfam" id="PF22624"/>
    </source>
</evidence>
<dbReference type="InterPro" id="IPR050559">
    <property type="entry name" value="P-Pant_transferase_sf"/>
</dbReference>
<dbReference type="PANTHER" id="PTHR12215:SF10">
    <property type="entry name" value="L-AMINOADIPATE-SEMIALDEHYDE DEHYDROGENASE-PHOSPHOPANTETHEINYL TRANSFERASE"/>
    <property type="match status" value="1"/>
</dbReference>
<keyword evidence="6" id="KW-1185">Reference proteome</keyword>
<dbReference type="GO" id="GO:0005829">
    <property type="term" value="C:cytosol"/>
    <property type="evidence" value="ECO:0007669"/>
    <property type="project" value="TreeGrafter"/>
</dbReference>
<dbReference type="OrthoDB" id="9808281at2"/>
<keyword evidence="2 5" id="KW-0808">Transferase</keyword>
<sequence length="268" mass="31565">MWDKNMRKDIVVYKNAQKIELHFLKQSQLSDSQQQHFIELLTKDELERVNGFRTSEMKQHALWVRASLRQVLSDYSQRHNIAEFEPNKWKFDKLKYGKPYIKNQPSRFQHIEFNLSHSGEWLLIGITHRKPDNQPFAFGVDIERERSNTNVMTIAKRYFSELELKQLQALACEKEQRQRFFDLWACKESFIKATGKGLATDLTSFSYDFFGVQEPSGFFKVPVIVNNDPLSKKTSWVCYLGKLDDVFRFALSVKYTGSNHGYFPIPDE</sequence>
<dbReference type="InterPro" id="IPR037143">
    <property type="entry name" value="4-PPantetheinyl_Trfase_dom_sf"/>
</dbReference>
<comment type="similarity">
    <text evidence="1">Belongs to the P-Pant transferase superfamily. Gsp/Sfp/HetI/AcpT family.</text>
</comment>
<feature type="domain" description="4'-phosphopantetheinyl transferase N-terminal" evidence="4">
    <location>
        <begin position="31"/>
        <end position="124"/>
    </location>
</feature>
<dbReference type="Gene3D" id="3.90.470.20">
    <property type="entry name" value="4'-phosphopantetheinyl transferase domain"/>
    <property type="match status" value="1"/>
</dbReference>
<protein>
    <submittedName>
        <fullName evidence="5">4'-phosphopantetheinyl transferase superfamily protein</fullName>
    </submittedName>
</protein>
<evidence type="ECO:0000256" key="1">
    <source>
        <dbReference type="ARBA" id="ARBA00010990"/>
    </source>
</evidence>
<proteinExistence type="inferred from homology"/>
<dbReference type="Pfam" id="PF22624">
    <property type="entry name" value="AASDHPPT_N"/>
    <property type="match status" value="1"/>
</dbReference>
<evidence type="ECO:0000259" key="3">
    <source>
        <dbReference type="Pfam" id="PF01648"/>
    </source>
</evidence>
<dbReference type="Proteomes" id="UP000281474">
    <property type="component" value="Unassembled WGS sequence"/>
</dbReference>
<gene>
    <name evidence="5" type="ORF">D5018_12305</name>
</gene>
<organism evidence="5 6">
    <name type="scientific">Parashewanella curva</name>
    <dbReference type="NCBI Taxonomy" id="2338552"/>
    <lineage>
        <taxon>Bacteria</taxon>
        <taxon>Pseudomonadati</taxon>
        <taxon>Pseudomonadota</taxon>
        <taxon>Gammaproteobacteria</taxon>
        <taxon>Alteromonadales</taxon>
        <taxon>Shewanellaceae</taxon>
        <taxon>Parashewanella</taxon>
    </lineage>
</organism>
<dbReference type="EMBL" id="QZEI01000035">
    <property type="protein sequence ID" value="RLV59408.1"/>
    <property type="molecule type" value="Genomic_DNA"/>
</dbReference>
<dbReference type="SUPFAM" id="SSF56214">
    <property type="entry name" value="4'-phosphopantetheinyl transferase"/>
    <property type="match status" value="2"/>
</dbReference>
<reference evidence="5 6" key="1">
    <citation type="submission" date="2018-09" db="EMBL/GenBank/DDBJ databases">
        <title>Phylogeny of the Shewanellaceae, and recommendation for two new genera, Pseudoshewanella and Parashewanella.</title>
        <authorList>
            <person name="Wang G."/>
        </authorList>
    </citation>
    <scope>NUCLEOTIDE SEQUENCE [LARGE SCALE GENOMIC DNA]</scope>
    <source>
        <strain evidence="5 6">C51</strain>
    </source>
</reference>
<comment type="caution">
    <text evidence="5">The sequence shown here is derived from an EMBL/GenBank/DDBJ whole genome shotgun (WGS) entry which is preliminary data.</text>
</comment>
<dbReference type="InterPro" id="IPR008278">
    <property type="entry name" value="4-PPantetheinyl_Trfase_dom"/>
</dbReference>
<feature type="domain" description="4'-phosphopantetheinyl transferase" evidence="3">
    <location>
        <begin position="138"/>
        <end position="216"/>
    </location>
</feature>
<dbReference type="GO" id="GO:0019878">
    <property type="term" value="P:lysine biosynthetic process via aminoadipic acid"/>
    <property type="evidence" value="ECO:0007669"/>
    <property type="project" value="TreeGrafter"/>
</dbReference>
<dbReference type="Pfam" id="PF01648">
    <property type="entry name" value="ACPS"/>
    <property type="match status" value="1"/>
</dbReference>
<name>A0A3L8PY73_9GAMM</name>
<evidence type="ECO:0000313" key="5">
    <source>
        <dbReference type="EMBL" id="RLV59408.1"/>
    </source>
</evidence>
<dbReference type="GO" id="GO:0008897">
    <property type="term" value="F:holo-[acyl-carrier-protein] synthase activity"/>
    <property type="evidence" value="ECO:0007669"/>
    <property type="project" value="InterPro"/>
</dbReference>
<dbReference type="GO" id="GO:0000287">
    <property type="term" value="F:magnesium ion binding"/>
    <property type="evidence" value="ECO:0007669"/>
    <property type="project" value="InterPro"/>
</dbReference>
<evidence type="ECO:0000313" key="6">
    <source>
        <dbReference type="Proteomes" id="UP000281474"/>
    </source>
</evidence>
<dbReference type="AlphaFoldDB" id="A0A3L8PY73"/>
<dbReference type="InterPro" id="IPR055066">
    <property type="entry name" value="AASDHPPT_N"/>
</dbReference>